<protein>
    <submittedName>
        <fullName evidence="1">Uncharacterized protein</fullName>
    </submittedName>
</protein>
<dbReference type="EMBL" id="UZVY01000005">
    <property type="protein sequence ID" value="VDR42521.1"/>
    <property type="molecule type" value="Genomic_DNA"/>
</dbReference>
<accession>A0A3P8LBK4</accession>
<dbReference type="RefSeq" id="WP_126118677.1">
    <property type="nucleotide sequence ID" value="NZ_UZVY01000005.1"/>
</dbReference>
<sequence>MAFYNKLSFNDDFGYKFNTKHFDWWRFNTITEYKRTYGNLVNDEYPYLEHNLERHKFTDFFTEEKVTKLTKYEPVSE</sequence>
<evidence type="ECO:0000313" key="1">
    <source>
        <dbReference type="EMBL" id="VDR42521.1"/>
    </source>
</evidence>
<gene>
    <name evidence="1" type="ORF">NCTC10126_01047</name>
</gene>
<dbReference type="OrthoDB" id="403873at2"/>
<reference evidence="1 2" key="1">
    <citation type="submission" date="2018-12" db="EMBL/GenBank/DDBJ databases">
        <authorList>
            <consortium name="Pathogen Informatics"/>
        </authorList>
    </citation>
    <scope>NUCLEOTIDE SEQUENCE [LARGE SCALE GENOMIC DNA]</scope>
    <source>
        <strain evidence="1 2">NCTC10126</strain>
    </source>
</reference>
<organism evidence="1 2">
    <name type="scientific">Mycoplasmopsis caviae</name>
    <dbReference type="NCBI Taxonomy" id="55603"/>
    <lineage>
        <taxon>Bacteria</taxon>
        <taxon>Bacillati</taxon>
        <taxon>Mycoplasmatota</taxon>
        <taxon>Mycoplasmoidales</taxon>
        <taxon>Metamycoplasmataceae</taxon>
        <taxon>Mycoplasmopsis</taxon>
    </lineage>
</organism>
<dbReference type="AlphaFoldDB" id="A0A3P8LBK4"/>
<proteinExistence type="predicted"/>
<evidence type="ECO:0000313" key="2">
    <source>
        <dbReference type="Proteomes" id="UP000280036"/>
    </source>
</evidence>
<dbReference type="Proteomes" id="UP000280036">
    <property type="component" value="Unassembled WGS sequence"/>
</dbReference>
<name>A0A3P8LBK4_9BACT</name>